<name>A0ABV0M393_9HYPH</name>
<dbReference type="RefSeq" id="WP_227702497.1">
    <property type="nucleotide sequence ID" value="NZ_JBEAAL010000010.1"/>
</dbReference>
<dbReference type="PIRSF" id="PIRSF002741">
    <property type="entry name" value="MppA"/>
    <property type="match status" value="1"/>
</dbReference>
<evidence type="ECO:0000313" key="7">
    <source>
        <dbReference type="EMBL" id="MEQ1406315.1"/>
    </source>
</evidence>
<evidence type="ECO:0000256" key="5">
    <source>
        <dbReference type="SAM" id="MobiDB-lite"/>
    </source>
</evidence>
<comment type="similarity">
    <text evidence="2">Belongs to the bacterial solute-binding protein 5 family.</text>
</comment>
<evidence type="ECO:0000256" key="4">
    <source>
        <dbReference type="ARBA" id="ARBA00022729"/>
    </source>
</evidence>
<keyword evidence="4" id="KW-0732">Signal</keyword>
<dbReference type="InterPro" id="IPR030678">
    <property type="entry name" value="Peptide/Ni-bd"/>
</dbReference>
<feature type="region of interest" description="Disordered" evidence="5">
    <location>
        <begin position="1"/>
        <end position="23"/>
    </location>
</feature>
<dbReference type="PANTHER" id="PTHR30290:SF9">
    <property type="entry name" value="OLIGOPEPTIDE-BINDING PROTEIN APPA"/>
    <property type="match status" value="1"/>
</dbReference>
<dbReference type="Proteomes" id="UP001496627">
    <property type="component" value="Unassembled WGS sequence"/>
</dbReference>
<evidence type="ECO:0000256" key="3">
    <source>
        <dbReference type="ARBA" id="ARBA00022448"/>
    </source>
</evidence>
<dbReference type="Pfam" id="PF00496">
    <property type="entry name" value="SBP_bac_5"/>
    <property type="match status" value="1"/>
</dbReference>
<dbReference type="Gene3D" id="3.40.190.10">
    <property type="entry name" value="Periplasmic binding protein-like II"/>
    <property type="match status" value="1"/>
</dbReference>
<dbReference type="InterPro" id="IPR006311">
    <property type="entry name" value="TAT_signal"/>
</dbReference>
<dbReference type="EMBL" id="JBEAAL010000010">
    <property type="protein sequence ID" value="MEQ1406315.1"/>
    <property type="molecule type" value="Genomic_DNA"/>
</dbReference>
<dbReference type="Gene3D" id="3.90.76.10">
    <property type="entry name" value="Dipeptide-binding Protein, Domain 1"/>
    <property type="match status" value="1"/>
</dbReference>
<evidence type="ECO:0000259" key="6">
    <source>
        <dbReference type="Pfam" id="PF00496"/>
    </source>
</evidence>
<feature type="domain" description="Solute-binding protein family 5" evidence="6">
    <location>
        <begin position="96"/>
        <end position="449"/>
    </location>
</feature>
<reference evidence="7 8" key="1">
    <citation type="submission" date="2024-05" db="EMBL/GenBank/DDBJ databases">
        <title>Neorhizobium sp. Rsf11, a plant growth promoting and heavy metal resistant PAH-degrader.</title>
        <authorList>
            <person name="Golubev S.N."/>
            <person name="Muratova A.Y."/>
            <person name="Markelova M.I."/>
        </authorList>
    </citation>
    <scope>NUCLEOTIDE SEQUENCE [LARGE SCALE GENOMIC DNA]</scope>
    <source>
        <strain evidence="7 8">Rsf11</strain>
    </source>
</reference>
<comment type="caution">
    <text evidence="7">The sequence shown here is derived from an EMBL/GenBank/DDBJ whole genome shotgun (WGS) entry which is preliminary data.</text>
</comment>
<dbReference type="InterPro" id="IPR023765">
    <property type="entry name" value="SBP_5_CS"/>
</dbReference>
<protein>
    <submittedName>
        <fullName evidence="7">ABC transporter substrate-binding protein</fullName>
    </submittedName>
</protein>
<keyword evidence="3" id="KW-0813">Transport</keyword>
<sequence>MRKTTDPTGRSAHRRTEKGEQMKDILRRHFVAGTLGAAALALLPLGASAQNSSTIVVAQAADAYSMDPAKHSAFPTANILFQIYDGLVSQNEKGDIVPALATSWSNPDPLTWRFKLREGVKFHNGEPFNAAAVKYTLDRALDPNFKAPYYSRISQIKSVTVVDDYTVEIKTDKPFPTMLLSLYEASFPALIVPPSYTAQNNSADLAAKPVGTGPYRFVEWKKDERVVLEANPDYWGGKPAVEKVIFRPIKETRTRIAELKSGGVDIAVDVPPEDMASLDGGETKISTVASDSLYFLAFDITRDTPLKDKRVRQAINYAVDVDAIQQALLNGMGMRIALTLPANAFGYDQAWKPYPYDPAKAKALLAEAGYKDGFTVPLMTRKGRYMKDSEIVEATAGFLAKVGIKVNIQYLEPGVWGQVSEKKGREGITFPGWSGRDPNLVWYPLLHTGEYQSYYSNPELDKLLDAGAGTIDQAERKSIYEKAAAIIKEDAPHLPMIQPPLIYGLDARLTWTPRPDGMIDLRKAHF</sequence>
<dbReference type="SUPFAM" id="SSF53850">
    <property type="entry name" value="Periplasmic binding protein-like II"/>
    <property type="match status" value="1"/>
</dbReference>
<dbReference type="PROSITE" id="PS01040">
    <property type="entry name" value="SBP_BACTERIAL_5"/>
    <property type="match status" value="1"/>
</dbReference>
<dbReference type="PROSITE" id="PS51318">
    <property type="entry name" value="TAT"/>
    <property type="match status" value="1"/>
</dbReference>
<evidence type="ECO:0000256" key="1">
    <source>
        <dbReference type="ARBA" id="ARBA00004418"/>
    </source>
</evidence>
<dbReference type="InterPro" id="IPR039424">
    <property type="entry name" value="SBP_5"/>
</dbReference>
<dbReference type="PANTHER" id="PTHR30290">
    <property type="entry name" value="PERIPLASMIC BINDING COMPONENT OF ABC TRANSPORTER"/>
    <property type="match status" value="1"/>
</dbReference>
<gene>
    <name evidence="7" type="ORF">ABK249_15390</name>
</gene>
<dbReference type="InterPro" id="IPR000914">
    <property type="entry name" value="SBP_5_dom"/>
</dbReference>
<proteinExistence type="inferred from homology"/>
<dbReference type="Gene3D" id="3.10.105.10">
    <property type="entry name" value="Dipeptide-binding Protein, Domain 3"/>
    <property type="match status" value="1"/>
</dbReference>
<evidence type="ECO:0000256" key="2">
    <source>
        <dbReference type="ARBA" id="ARBA00005695"/>
    </source>
</evidence>
<comment type="subcellular location">
    <subcellularLocation>
        <location evidence="1">Periplasm</location>
    </subcellularLocation>
</comment>
<keyword evidence="8" id="KW-1185">Reference proteome</keyword>
<dbReference type="CDD" id="cd08498">
    <property type="entry name" value="PBP2_NikA_DppA_OppA_like_2"/>
    <property type="match status" value="1"/>
</dbReference>
<organism evidence="7 8">
    <name type="scientific">Neorhizobium phenanthreniclasticum</name>
    <dbReference type="NCBI Taxonomy" id="3157917"/>
    <lineage>
        <taxon>Bacteria</taxon>
        <taxon>Pseudomonadati</taxon>
        <taxon>Pseudomonadota</taxon>
        <taxon>Alphaproteobacteria</taxon>
        <taxon>Hyphomicrobiales</taxon>
        <taxon>Rhizobiaceae</taxon>
        <taxon>Rhizobium/Agrobacterium group</taxon>
        <taxon>Neorhizobium</taxon>
    </lineage>
</organism>
<evidence type="ECO:0000313" key="8">
    <source>
        <dbReference type="Proteomes" id="UP001496627"/>
    </source>
</evidence>
<accession>A0ABV0M393</accession>